<dbReference type="Gene3D" id="1.20.1250.20">
    <property type="entry name" value="MFS general substrate transporter like domains"/>
    <property type="match status" value="1"/>
</dbReference>
<evidence type="ECO:0000256" key="8">
    <source>
        <dbReference type="SAM" id="Phobius"/>
    </source>
</evidence>
<dbReference type="VEuPathDB" id="CryptoDB:Cvel_16688"/>
<feature type="transmembrane region" description="Helical" evidence="8">
    <location>
        <begin position="87"/>
        <end position="112"/>
    </location>
</feature>
<dbReference type="GO" id="GO:0016020">
    <property type="term" value="C:membrane"/>
    <property type="evidence" value="ECO:0007669"/>
    <property type="project" value="UniProtKB-SubCell"/>
</dbReference>
<feature type="compositionally biased region" description="Basic and acidic residues" evidence="7">
    <location>
        <begin position="15"/>
        <end position="24"/>
    </location>
</feature>
<sequence>MRKNSGDEETLPDEQQGRRERFSSEDNPFDMEPSVVGKPRIDPVPRGSVEEASAGRRGSTPSGRRERNILLHGGGEEGGKSKLTSTLLMVVVFATLTGLLMGYDLCVIAVILEPVKKDFRLCGTAFTCFDKEMVVSLIAPGAVVGSFAGGCMTDKLGRRISIALSDVFIMLGCFLMAAAPVESLFTLLLGRIFIGVGVGIGFAVVAPYISEVSPTDRRGQLVLGIEISQCCGCLLAYGIATVISPTHGQWRSLMAAAGFVALVQGGGVFLLPESPRWLVAKGRTVEARAVILKVGLATDATADKQLKAMEKEMNVFNKSV</sequence>
<feature type="transmembrane region" description="Helical" evidence="8">
    <location>
        <begin position="160"/>
        <end position="179"/>
    </location>
</feature>
<feature type="transmembrane region" description="Helical" evidence="8">
    <location>
        <begin position="185"/>
        <end position="209"/>
    </location>
</feature>
<dbReference type="PANTHER" id="PTHR48020">
    <property type="entry name" value="PROTON MYO-INOSITOL COTRANSPORTER"/>
    <property type="match status" value="1"/>
</dbReference>
<protein>
    <recommendedName>
        <fullName evidence="9">Major facilitator superfamily (MFS) profile domain-containing protein</fullName>
    </recommendedName>
</protein>
<comment type="subcellular location">
    <subcellularLocation>
        <location evidence="1">Membrane</location>
        <topology evidence="1">Multi-pass membrane protein</topology>
    </subcellularLocation>
</comment>
<organism evidence="10">
    <name type="scientific">Chromera velia CCMP2878</name>
    <dbReference type="NCBI Taxonomy" id="1169474"/>
    <lineage>
        <taxon>Eukaryota</taxon>
        <taxon>Sar</taxon>
        <taxon>Alveolata</taxon>
        <taxon>Colpodellida</taxon>
        <taxon>Chromeraceae</taxon>
        <taxon>Chromera</taxon>
    </lineage>
</organism>
<dbReference type="PROSITE" id="PS00217">
    <property type="entry name" value="SUGAR_TRANSPORT_2"/>
    <property type="match status" value="1"/>
</dbReference>
<evidence type="ECO:0000313" key="10">
    <source>
        <dbReference type="EMBL" id="CEM11862.1"/>
    </source>
</evidence>
<dbReference type="PhylomeDB" id="A0A0G4FFP0"/>
<dbReference type="InterPro" id="IPR020846">
    <property type="entry name" value="MFS_dom"/>
</dbReference>
<dbReference type="InterPro" id="IPR005828">
    <property type="entry name" value="MFS_sugar_transport-like"/>
</dbReference>
<dbReference type="PANTHER" id="PTHR48020:SF12">
    <property type="entry name" value="PROTON MYO-INOSITOL COTRANSPORTER"/>
    <property type="match status" value="1"/>
</dbReference>
<feature type="transmembrane region" description="Helical" evidence="8">
    <location>
        <begin position="252"/>
        <end position="271"/>
    </location>
</feature>
<dbReference type="GO" id="GO:0022857">
    <property type="term" value="F:transmembrane transporter activity"/>
    <property type="evidence" value="ECO:0007669"/>
    <property type="project" value="InterPro"/>
</dbReference>
<dbReference type="SUPFAM" id="SSF103473">
    <property type="entry name" value="MFS general substrate transporter"/>
    <property type="match status" value="1"/>
</dbReference>
<keyword evidence="4 8" id="KW-0812">Transmembrane</keyword>
<keyword evidence="3" id="KW-0813">Transport</keyword>
<proteinExistence type="inferred from homology"/>
<dbReference type="EMBL" id="CDMZ01000326">
    <property type="protein sequence ID" value="CEM11862.1"/>
    <property type="molecule type" value="Genomic_DNA"/>
</dbReference>
<dbReference type="InterPro" id="IPR050814">
    <property type="entry name" value="Myo-inositol_Transporter"/>
</dbReference>
<feature type="domain" description="Major facilitator superfamily (MFS) profile" evidence="9">
    <location>
        <begin position="90"/>
        <end position="320"/>
    </location>
</feature>
<comment type="similarity">
    <text evidence="2">Belongs to the major facilitator superfamily. Sugar transporter (TC 2.A.1.1) family.</text>
</comment>
<keyword evidence="6 8" id="KW-0472">Membrane</keyword>
<evidence type="ECO:0000256" key="7">
    <source>
        <dbReference type="SAM" id="MobiDB-lite"/>
    </source>
</evidence>
<feature type="transmembrane region" description="Helical" evidence="8">
    <location>
        <begin position="132"/>
        <end position="153"/>
    </location>
</feature>
<evidence type="ECO:0000256" key="6">
    <source>
        <dbReference type="ARBA" id="ARBA00023136"/>
    </source>
</evidence>
<feature type="region of interest" description="Disordered" evidence="7">
    <location>
        <begin position="1"/>
        <end position="78"/>
    </location>
</feature>
<evidence type="ECO:0000256" key="4">
    <source>
        <dbReference type="ARBA" id="ARBA00022692"/>
    </source>
</evidence>
<dbReference type="InterPro" id="IPR036259">
    <property type="entry name" value="MFS_trans_sf"/>
</dbReference>
<evidence type="ECO:0000259" key="9">
    <source>
        <dbReference type="PROSITE" id="PS50850"/>
    </source>
</evidence>
<keyword evidence="5 8" id="KW-1133">Transmembrane helix</keyword>
<feature type="transmembrane region" description="Helical" evidence="8">
    <location>
        <begin position="221"/>
        <end position="240"/>
    </location>
</feature>
<feature type="compositionally biased region" description="Basic and acidic residues" evidence="7">
    <location>
        <begin position="63"/>
        <end position="78"/>
    </location>
</feature>
<accession>A0A0G4FFP0</accession>
<evidence type="ECO:0000256" key="2">
    <source>
        <dbReference type="ARBA" id="ARBA00010992"/>
    </source>
</evidence>
<dbReference type="InterPro" id="IPR005829">
    <property type="entry name" value="Sugar_transporter_CS"/>
</dbReference>
<name>A0A0G4FFP0_9ALVE</name>
<dbReference type="PROSITE" id="PS50850">
    <property type="entry name" value="MFS"/>
    <property type="match status" value="1"/>
</dbReference>
<reference evidence="10" key="1">
    <citation type="submission" date="2014-11" db="EMBL/GenBank/DDBJ databases">
        <authorList>
            <person name="Otto D Thomas"/>
            <person name="Naeem Raeece"/>
        </authorList>
    </citation>
    <scope>NUCLEOTIDE SEQUENCE</scope>
</reference>
<gene>
    <name evidence="10" type="ORF">Cvel_16688</name>
</gene>
<evidence type="ECO:0000256" key="5">
    <source>
        <dbReference type="ARBA" id="ARBA00022989"/>
    </source>
</evidence>
<evidence type="ECO:0000256" key="1">
    <source>
        <dbReference type="ARBA" id="ARBA00004141"/>
    </source>
</evidence>
<dbReference type="Pfam" id="PF00083">
    <property type="entry name" value="Sugar_tr"/>
    <property type="match status" value="1"/>
</dbReference>
<evidence type="ECO:0000256" key="3">
    <source>
        <dbReference type="ARBA" id="ARBA00022448"/>
    </source>
</evidence>
<dbReference type="AlphaFoldDB" id="A0A0G4FFP0"/>